<evidence type="ECO:0000313" key="2">
    <source>
        <dbReference type="Proteomes" id="UP000251891"/>
    </source>
</evidence>
<reference evidence="1 2" key="1">
    <citation type="submission" date="2018-06" db="EMBL/GenBank/DDBJ databases">
        <title>Actinomadura craniellae sp. nov. isolated from marine sponge Craniella sp.</title>
        <authorList>
            <person name="Li L."/>
            <person name="Xu Q.H."/>
            <person name="Lin H.W."/>
            <person name="Lu Y.H."/>
        </authorList>
    </citation>
    <scope>NUCLEOTIDE SEQUENCE [LARGE SCALE GENOMIC DNA]</scope>
    <source>
        <strain evidence="1 2">LHW63021</strain>
    </source>
</reference>
<evidence type="ECO:0008006" key="3">
    <source>
        <dbReference type="Google" id="ProtNLM"/>
    </source>
</evidence>
<sequence length="122" mass="12769">MRNIPVDTNGLAFVCVSAPRPKLVDQDTGEVKMDRHGAMVYQVGLSVADEATGRAELINVNVSGDPGIGLGEIVRPVGLVGFPWEQTRDGRLRWGIAYRAERIVSAAAAVESGPASPSAAAA</sequence>
<protein>
    <recommendedName>
        <fullName evidence="3">Regulatory protein</fullName>
    </recommendedName>
</protein>
<dbReference type="OrthoDB" id="3537399at2"/>
<name>A0A365H810_9ACTN</name>
<dbReference type="AlphaFoldDB" id="A0A365H810"/>
<accession>A0A365H810</accession>
<keyword evidence="2" id="KW-1185">Reference proteome</keyword>
<dbReference type="RefSeq" id="WP_111865710.1">
    <property type="nucleotide sequence ID" value="NZ_QLYX01000004.1"/>
</dbReference>
<comment type="caution">
    <text evidence="1">The sequence shown here is derived from an EMBL/GenBank/DDBJ whole genome shotgun (WGS) entry which is preliminary data.</text>
</comment>
<dbReference type="Proteomes" id="UP000251891">
    <property type="component" value="Unassembled WGS sequence"/>
</dbReference>
<proteinExistence type="predicted"/>
<gene>
    <name evidence="1" type="ORF">DPM19_10860</name>
</gene>
<organism evidence="1 2">
    <name type="scientific">Actinomadura craniellae</name>
    <dbReference type="NCBI Taxonomy" id="2231787"/>
    <lineage>
        <taxon>Bacteria</taxon>
        <taxon>Bacillati</taxon>
        <taxon>Actinomycetota</taxon>
        <taxon>Actinomycetes</taxon>
        <taxon>Streptosporangiales</taxon>
        <taxon>Thermomonosporaceae</taxon>
        <taxon>Actinomadura</taxon>
    </lineage>
</organism>
<evidence type="ECO:0000313" key="1">
    <source>
        <dbReference type="EMBL" id="RAY15211.1"/>
    </source>
</evidence>
<dbReference type="EMBL" id="QLYX01000004">
    <property type="protein sequence ID" value="RAY15211.1"/>
    <property type="molecule type" value="Genomic_DNA"/>
</dbReference>